<feature type="transmembrane region" description="Helical" evidence="1">
    <location>
        <begin position="243"/>
        <end position="266"/>
    </location>
</feature>
<dbReference type="AlphaFoldDB" id="Q47EB3"/>
<accession>Q47EB3</accession>
<protein>
    <submittedName>
        <fullName evidence="2">Uncharacterized protein</fullName>
    </submittedName>
</protein>
<organism evidence="2">
    <name type="scientific">Dechloromonas aromatica (strain RCB)</name>
    <dbReference type="NCBI Taxonomy" id="159087"/>
    <lineage>
        <taxon>Bacteria</taxon>
        <taxon>Pseudomonadati</taxon>
        <taxon>Pseudomonadota</taxon>
        <taxon>Betaproteobacteria</taxon>
        <taxon>Rhodocyclales</taxon>
        <taxon>Azonexaceae</taxon>
        <taxon>Dechloromonas</taxon>
    </lineage>
</organism>
<keyword evidence="1" id="KW-0812">Transmembrane</keyword>
<dbReference type="CDD" id="cd07824">
    <property type="entry name" value="SRPBCC_6"/>
    <property type="match status" value="1"/>
</dbReference>
<feature type="transmembrane region" description="Helical" evidence="1">
    <location>
        <begin position="184"/>
        <end position="207"/>
    </location>
</feature>
<dbReference type="InterPro" id="IPR019587">
    <property type="entry name" value="Polyketide_cyclase/dehydratase"/>
</dbReference>
<dbReference type="STRING" id="159087.Daro_2074"/>
<sequence>MAEYHLLTIWHIKAPLTQVYDAIHDSMHWPDWWQGAEKVETIVDGDDDGIDSIRRYVWRGKLPYPVVFEIRATSIRNLEAIEGMAEGDLQGIGRWRFACDGEVSVVRFEWHVHSTKWWMNLLAPFARSIFIRNHVRLMAQGGKGLAAHLQSPLVGQKSVDLMAKDEPPRSDRFPWHRGRRINPVTVLLSGIFAGTIATIAQLALWWLTDIPMLATLLRDARLAAAIVMGADVLPPPATAQWDILMVASLLHFGLSAIYAIIPALLASRLGARQAMAIGGLYGLAIYAVNLHGFTAVFPWFTVSRDWVTMAAHAVFGIALAGWWFLFRPKSPVAGISLHQ</sequence>
<dbReference type="InterPro" id="IPR023393">
    <property type="entry name" value="START-like_dom_sf"/>
</dbReference>
<name>Q47EB3_DECAR</name>
<dbReference type="eggNOG" id="COG3832">
    <property type="taxonomic scope" value="Bacteria"/>
</dbReference>
<keyword evidence="1" id="KW-1133">Transmembrane helix</keyword>
<reference evidence="2" key="1">
    <citation type="submission" date="2005-08" db="EMBL/GenBank/DDBJ databases">
        <title>Complete sequence of Dechloromonas aromatica RCB.</title>
        <authorList>
            <person name="Salinero K.K."/>
            <person name="Copeland A."/>
            <person name="Lucas S."/>
            <person name="Lapidus A."/>
            <person name="Barry K."/>
            <person name="Detter J.C."/>
            <person name="Glavina T."/>
            <person name="Hammon N."/>
            <person name="Israni S."/>
            <person name="Pitluck S."/>
            <person name="Di Bartolo G."/>
            <person name="Trong S."/>
            <person name="Schmutz J."/>
            <person name="Larimer F."/>
            <person name="Land M."/>
            <person name="Ivanova N."/>
            <person name="Richardson P."/>
        </authorList>
    </citation>
    <scope>NUCLEOTIDE SEQUENCE</scope>
    <source>
        <strain evidence="2">RCB</strain>
    </source>
</reference>
<evidence type="ECO:0000313" key="2">
    <source>
        <dbReference type="EMBL" id="AAZ46818.1"/>
    </source>
</evidence>
<evidence type="ECO:0000256" key="1">
    <source>
        <dbReference type="SAM" id="Phobius"/>
    </source>
</evidence>
<dbReference type="HOGENOM" id="CLU_818165_0_0_4"/>
<feature type="transmembrane region" description="Helical" evidence="1">
    <location>
        <begin position="278"/>
        <end position="300"/>
    </location>
</feature>
<keyword evidence="1" id="KW-0472">Membrane</keyword>
<feature type="transmembrane region" description="Helical" evidence="1">
    <location>
        <begin position="306"/>
        <end position="326"/>
    </location>
</feature>
<dbReference type="SUPFAM" id="SSF55961">
    <property type="entry name" value="Bet v1-like"/>
    <property type="match status" value="1"/>
</dbReference>
<dbReference type="Pfam" id="PF10604">
    <property type="entry name" value="Polyketide_cyc2"/>
    <property type="match status" value="1"/>
</dbReference>
<dbReference type="KEGG" id="dar:Daro_2074"/>
<dbReference type="Gene3D" id="3.30.530.20">
    <property type="match status" value="1"/>
</dbReference>
<dbReference type="EMBL" id="CP000089">
    <property type="protein sequence ID" value="AAZ46818.1"/>
    <property type="molecule type" value="Genomic_DNA"/>
</dbReference>
<gene>
    <name evidence="2" type="ordered locus">Daro_2074</name>
</gene>
<proteinExistence type="predicted"/>